<dbReference type="KEGG" id="mgk:FSB76_00270"/>
<evidence type="ECO:0008006" key="4">
    <source>
        <dbReference type="Google" id="ProtNLM"/>
    </source>
</evidence>
<proteinExistence type="predicted"/>
<dbReference type="Proteomes" id="UP000321362">
    <property type="component" value="Chromosome"/>
</dbReference>
<evidence type="ECO:0000313" key="2">
    <source>
        <dbReference type="EMBL" id="QEC74456.1"/>
    </source>
</evidence>
<keyword evidence="3" id="KW-1185">Reference proteome</keyword>
<evidence type="ECO:0000256" key="1">
    <source>
        <dbReference type="SAM" id="SignalP"/>
    </source>
</evidence>
<protein>
    <recommendedName>
        <fullName evidence="4">TonB C-terminal domain-containing protein</fullName>
    </recommendedName>
</protein>
<dbReference type="EMBL" id="CP042437">
    <property type="protein sequence ID" value="QEC74456.1"/>
    <property type="molecule type" value="Genomic_DNA"/>
</dbReference>
<feature type="chain" id="PRO_5023045638" description="TonB C-terminal domain-containing protein" evidence="1">
    <location>
        <begin position="20"/>
        <end position="171"/>
    </location>
</feature>
<name>A0A5B8VUL5_9SPHI</name>
<sequence length="171" mass="19561">MRYIISSLILSLFTCAIFAQDKLPDAANLPNQVGDIIFNPQTDRYDFKLCDKDNIYQYYGLNTSYQGEAKALKKELFGKMVYQHQFKLVTGSVTVRFIVNCKGQTGWYRIYQLDASYRKVAFPPVFVTMVLDAVKSLKGWIPGKLPNGSVCDTYYYLHFKVVNGHVKDIAI</sequence>
<accession>A0A5B8VUL5</accession>
<organism evidence="2 3">
    <name type="scientific">Mucilaginibacter ginsenosidivorax</name>
    <dbReference type="NCBI Taxonomy" id="862126"/>
    <lineage>
        <taxon>Bacteria</taxon>
        <taxon>Pseudomonadati</taxon>
        <taxon>Bacteroidota</taxon>
        <taxon>Sphingobacteriia</taxon>
        <taxon>Sphingobacteriales</taxon>
        <taxon>Sphingobacteriaceae</taxon>
        <taxon>Mucilaginibacter</taxon>
    </lineage>
</organism>
<gene>
    <name evidence="2" type="ORF">FSB76_00270</name>
</gene>
<feature type="signal peptide" evidence="1">
    <location>
        <begin position="1"/>
        <end position="19"/>
    </location>
</feature>
<dbReference type="OrthoDB" id="883593at2"/>
<evidence type="ECO:0000313" key="3">
    <source>
        <dbReference type="Proteomes" id="UP000321362"/>
    </source>
</evidence>
<dbReference type="RefSeq" id="WP_147051615.1">
    <property type="nucleotide sequence ID" value="NZ_CP042437.1"/>
</dbReference>
<dbReference type="AlphaFoldDB" id="A0A5B8VUL5"/>
<keyword evidence="1" id="KW-0732">Signal</keyword>
<reference evidence="2 3" key="1">
    <citation type="journal article" date="2013" name="J. Microbiol.">
        <title>Mucilaginibacter ginsenosidivorax sp. nov., with ginsenoside converting activity isolated from sediment.</title>
        <authorList>
            <person name="Kim J.K."/>
            <person name="Choi T.E."/>
            <person name="Liu Q.M."/>
            <person name="Park H.Y."/>
            <person name="Yi T.H."/>
            <person name="Yoon M.H."/>
            <person name="Kim S.C."/>
            <person name="Im W.T."/>
        </authorList>
    </citation>
    <scope>NUCLEOTIDE SEQUENCE [LARGE SCALE GENOMIC DNA]</scope>
    <source>
        <strain evidence="2 3">KHI28</strain>
    </source>
</reference>